<organism evidence="12">
    <name type="scientific">Daphnia magna</name>
    <dbReference type="NCBI Taxonomy" id="35525"/>
    <lineage>
        <taxon>Eukaryota</taxon>
        <taxon>Metazoa</taxon>
        <taxon>Ecdysozoa</taxon>
        <taxon>Arthropoda</taxon>
        <taxon>Crustacea</taxon>
        <taxon>Branchiopoda</taxon>
        <taxon>Diplostraca</taxon>
        <taxon>Cladocera</taxon>
        <taxon>Anomopoda</taxon>
        <taxon>Daphniidae</taxon>
        <taxon>Daphnia</taxon>
    </lineage>
</organism>
<dbReference type="CTD" id="4539"/>
<comment type="catalytic activity">
    <reaction evidence="10">
        <text>a ubiquinone + NADH + 5 H(+)(in) = a ubiquinol + NAD(+) + 4 H(+)(out)</text>
        <dbReference type="Rhea" id="RHEA:29091"/>
        <dbReference type="Rhea" id="RHEA-COMP:9565"/>
        <dbReference type="Rhea" id="RHEA-COMP:9566"/>
        <dbReference type="ChEBI" id="CHEBI:15378"/>
        <dbReference type="ChEBI" id="CHEBI:16389"/>
        <dbReference type="ChEBI" id="CHEBI:17976"/>
        <dbReference type="ChEBI" id="CHEBI:57540"/>
        <dbReference type="ChEBI" id="CHEBI:57945"/>
        <dbReference type="EC" id="7.1.1.2"/>
    </reaction>
</comment>
<geneLocation type="mitochondrion" evidence="12"/>
<evidence type="ECO:0000256" key="2">
    <source>
        <dbReference type="ARBA" id="ARBA00010519"/>
    </source>
</evidence>
<proteinExistence type="inferred from homology"/>
<evidence type="ECO:0000313" key="12">
    <source>
        <dbReference type="EMBL" id="AIW06382.1"/>
    </source>
</evidence>
<evidence type="ECO:0000256" key="4">
    <source>
        <dbReference type="ARBA" id="ARBA00022692"/>
    </source>
</evidence>
<gene>
    <name evidence="12" type="primary">ND4L</name>
</gene>
<dbReference type="SMR" id="A0A0A0RWZ9"/>
<evidence type="ECO:0000256" key="8">
    <source>
        <dbReference type="ARBA" id="ARBA00023136"/>
    </source>
</evidence>
<comment type="similarity">
    <text evidence="2">Belongs to the complex I subunit 4L family.</text>
</comment>
<dbReference type="OrthoDB" id="6146597at2759"/>
<dbReference type="Pfam" id="PF00420">
    <property type="entry name" value="Oxidored_q2"/>
    <property type="match status" value="1"/>
</dbReference>
<dbReference type="EMBL" id="KP296147">
    <property type="protein sequence ID" value="AKC58395.1"/>
    <property type="molecule type" value="Genomic_DNA"/>
</dbReference>
<evidence type="ECO:0000256" key="10">
    <source>
        <dbReference type="ARBA" id="ARBA00049551"/>
    </source>
</evidence>
<keyword evidence="5" id="KW-1278">Translocase</keyword>
<evidence type="ECO:0000256" key="11">
    <source>
        <dbReference type="SAM" id="Phobius"/>
    </source>
</evidence>
<dbReference type="GO" id="GO:0016020">
    <property type="term" value="C:membrane"/>
    <property type="evidence" value="ECO:0007669"/>
    <property type="project" value="UniProtKB-SubCell"/>
</dbReference>
<evidence type="ECO:0000256" key="7">
    <source>
        <dbReference type="ARBA" id="ARBA00023027"/>
    </source>
</evidence>
<feature type="transmembrane region" description="Helical" evidence="11">
    <location>
        <begin position="6"/>
        <end position="25"/>
    </location>
</feature>
<dbReference type="GeneID" id="24147192"/>
<comment type="subcellular location">
    <subcellularLocation>
        <location evidence="1">Membrane</location>
        <topology evidence="1">Multi-pass membrane protein</topology>
    </subcellularLocation>
</comment>
<reference evidence="12" key="1">
    <citation type="journal article" date="2014" name="Nucleic Acids Res.">
        <title>Multiplex sequencing of pooled mitochondrial genomes-a crucial step toward biodiversity analysis using mito-metagenomics.</title>
        <authorList>
            <person name="Tang M."/>
            <person name="Tan M."/>
            <person name="Meng G."/>
            <person name="Yang S."/>
            <person name="Su X."/>
            <person name="Liu S."/>
            <person name="Song W."/>
            <person name="Li Y."/>
            <person name="Wu Q."/>
            <person name="Zhang A."/>
            <person name="Zhou X."/>
        </authorList>
    </citation>
    <scope>NUCLEOTIDE SEQUENCE</scope>
    <source>
        <strain evidence="12">CL30</strain>
    </source>
</reference>
<keyword evidence="12" id="KW-0496">Mitochondrion</keyword>
<keyword evidence="4 11" id="KW-0812">Transmembrane</keyword>
<accession>A0A0A0RWZ9</accession>
<protein>
    <recommendedName>
        <fullName evidence="3">NADH-ubiquinone oxidoreductase chain 4L</fullName>
    </recommendedName>
    <alternativeName>
        <fullName evidence="9">NADH dehydrogenase subunit 4L</fullName>
    </alternativeName>
</protein>
<feature type="transmembrane region" description="Helical" evidence="11">
    <location>
        <begin position="63"/>
        <end position="85"/>
    </location>
</feature>
<dbReference type="EMBL" id="KM244710">
    <property type="protein sequence ID" value="AIW06382.1"/>
    <property type="molecule type" value="Genomic_DNA"/>
</dbReference>
<feature type="transmembrane region" description="Helical" evidence="11">
    <location>
        <begin position="32"/>
        <end position="57"/>
    </location>
</feature>
<dbReference type="RefSeq" id="YP_009133123.1">
    <property type="nucleotide sequence ID" value="NC_026914.1"/>
</dbReference>
<dbReference type="InterPro" id="IPR039428">
    <property type="entry name" value="NUOK/Mnh_C1-like"/>
</dbReference>
<evidence type="ECO:0000256" key="5">
    <source>
        <dbReference type="ARBA" id="ARBA00022967"/>
    </source>
</evidence>
<evidence type="ECO:0000256" key="3">
    <source>
        <dbReference type="ARBA" id="ARBA00016612"/>
    </source>
</evidence>
<dbReference type="Gene3D" id="1.10.287.3510">
    <property type="match status" value="1"/>
</dbReference>
<evidence type="ECO:0000256" key="9">
    <source>
        <dbReference type="ARBA" id="ARBA00031586"/>
    </source>
</evidence>
<evidence type="ECO:0000256" key="1">
    <source>
        <dbReference type="ARBA" id="ARBA00004141"/>
    </source>
</evidence>
<name>A0A0A0RWZ9_9CRUS</name>
<sequence>MSYYLITPVTVFLMVSIALFTLSFISKRKHLLATLISLEGLMLMLFGTICYFATFYFNFFNFVLVFLTLSACEGALGLGLLVSIVRTYGSDHFNSMNSLQC</sequence>
<keyword evidence="7" id="KW-0520">NAD</keyword>
<dbReference type="AlphaFoldDB" id="A0A0A0RWZ9"/>
<reference evidence="13" key="2">
    <citation type="submission" date="2014-12" db="EMBL/GenBank/DDBJ databases">
        <title>Analysis of the complete mitochondrial genome sequence of Daphnia magna (Crustacea: Clasocera) from Huaihe in China.</title>
        <authorList>
            <person name="Cheng R."/>
            <person name="Geng X."/>
            <person name="Wang Y."/>
            <person name="Deng B."/>
            <person name="Zhang H."/>
        </authorList>
    </citation>
    <scope>NUCLEOTIDE SEQUENCE</scope>
</reference>
<evidence type="ECO:0000313" key="13">
    <source>
        <dbReference type="EMBL" id="AKC58395.1"/>
    </source>
</evidence>
<keyword evidence="6 11" id="KW-1133">Transmembrane helix</keyword>
<evidence type="ECO:0000256" key="6">
    <source>
        <dbReference type="ARBA" id="ARBA00022989"/>
    </source>
</evidence>
<keyword evidence="8 11" id="KW-0472">Membrane</keyword>
<dbReference type="GO" id="GO:0008137">
    <property type="term" value="F:NADH dehydrogenase (ubiquinone) activity"/>
    <property type="evidence" value="ECO:0007669"/>
    <property type="project" value="UniProtKB-EC"/>
</dbReference>
<dbReference type="KEGG" id="dmk:24147192"/>